<dbReference type="InterPro" id="IPR012334">
    <property type="entry name" value="Pectin_lyas_fold"/>
</dbReference>
<dbReference type="RefSeq" id="WP_194538129.1">
    <property type="nucleotide sequence ID" value="NZ_JACEFB010000007.1"/>
</dbReference>
<dbReference type="InterPro" id="IPR006633">
    <property type="entry name" value="Carb-bd_sugar_hydrolysis-dom"/>
</dbReference>
<dbReference type="EMBL" id="JACEFB010000007">
    <property type="protein sequence ID" value="MBA2226684.1"/>
    <property type="molecule type" value="Genomic_DNA"/>
</dbReference>
<evidence type="ECO:0000256" key="1">
    <source>
        <dbReference type="ARBA" id="ARBA00004906"/>
    </source>
</evidence>
<dbReference type="Proteomes" id="UP000542342">
    <property type="component" value="Unassembled WGS sequence"/>
</dbReference>
<feature type="domain" description="Carbohydrate-binding/sugar hydrolysis" evidence="4">
    <location>
        <begin position="825"/>
        <end position="939"/>
    </location>
</feature>
<protein>
    <submittedName>
        <fullName evidence="5">Right-handed parallel beta-helix repeat-containing protein</fullName>
    </submittedName>
</protein>
<dbReference type="AlphaFoldDB" id="A0A7V8VEQ3"/>
<gene>
    <name evidence="5" type="ORF">H0921_10985</name>
</gene>
<dbReference type="NCBIfam" id="TIGR03804">
    <property type="entry name" value="para_beta_helix"/>
    <property type="match status" value="8"/>
</dbReference>
<dbReference type="InterPro" id="IPR039448">
    <property type="entry name" value="Beta_helix"/>
</dbReference>
<dbReference type="InterPro" id="IPR006626">
    <property type="entry name" value="PbH1"/>
</dbReference>
<dbReference type="InterPro" id="IPR051550">
    <property type="entry name" value="SCF-Subunits/Alg-Epimerases"/>
</dbReference>
<dbReference type="Pfam" id="PF13229">
    <property type="entry name" value="Beta_helix"/>
    <property type="match status" value="2"/>
</dbReference>
<dbReference type="PANTHER" id="PTHR22990:SF15">
    <property type="entry name" value="F-BOX ONLY PROTEIN 10"/>
    <property type="match status" value="1"/>
</dbReference>
<dbReference type="SMART" id="SM00710">
    <property type="entry name" value="PbH1"/>
    <property type="match status" value="17"/>
</dbReference>
<dbReference type="SMART" id="SM00722">
    <property type="entry name" value="CASH"/>
    <property type="match status" value="3"/>
</dbReference>
<feature type="domain" description="Carbohydrate-binding/sugar hydrolysis" evidence="4">
    <location>
        <begin position="489"/>
        <end position="663"/>
    </location>
</feature>
<comment type="caution">
    <text evidence="5">The sequence shown here is derived from an EMBL/GenBank/DDBJ whole genome shotgun (WGS) entry which is preliminary data.</text>
</comment>
<proteinExistence type="predicted"/>
<evidence type="ECO:0000256" key="3">
    <source>
        <dbReference type="ARBA" id="ARBA00022786"/>
    </source>
</evidence>
<keyword evidence="2" id="KW-0677">Repeat</keyword>
<evidence type="ECO:0000259" key="4">
    <source>
        <dbReference type="SMART" id="SM00722"/>
    </source>
</evidence>
<accession>A0A7V8VEQ3</accession>
<sequence>MIRSHGYFRWVGLGVLCVAVWGLAQAQPPLPPDRQADDTVPLTSHSVILNDVPVSDGKQTYRVRLQYIPLSGSNKVVVFPVWVITEVQVDDGKGGWQPLGVEEKLPAAAGERRPKLRVVLKNLMAQSKAQDQIIERVRQEVAKKYKISDAVILEPRVNANGLRVQLRVPRAGEKIDWVISPEVPLSRTALEEEGDRVVIELEGERLRAMASEEVRWADVRLEVLGPLHARLETQMLQANVRVVEEQLAHLRNRLRPADRSLGEPQVLLLPSLASGQSQQSELHRLLWQQFTLEVKTRAGVETEHVRYILEKLLDRSFERMNAGSLDEQKVVSVLLNQQVALTGAMGEIRKLARSEGKEREQQVEKLVKQFRAAQQGQKVELGGSVRIFSFATSGHVAEEHTQGQAASDEQLQKQLHRLLDQLQEHFEGKVPVLPALRLDQDSLAQSRKQLEGEIKSSQFTTAWITHRWPELRLTVPRVSDNLADLIKEAAEGEELVLAAQQYVLEKGIVVDKSLIIRGAGADKTVIVVKGGEYGLKFRGNCRWELHGVSVEYVGSGAAHGVVADSGVIRIENCRFSGAKWNQQAQQGGDGVWLTGTVRAQMSKCICKDNELCGIRVSDQAQVTLEGNTCEGNKWSGIAFGDKSGGTARNNTCSKNEQNGIYAGGESQPVLEGNTCEGNKWPGIAFGDKSGGTARNNTCSRNEGHGIYAGGESQPVLEGNTCEGNKGCGIAFFDKSGGTARNNTCSKNEKHGIYAGGESQPVLEGNTCEGNKECGIAFFDKSGGTARNNTCGKNEKHGIYAEGESQPVLEGNRCEGNKGSGIAFVGKSGGTARNNTCSKNEQRGILVFGESQPVVEGNTCEGNKWSGIAFVGKSGGTARNNICGKNEKHGIYAEGQSQPVLEGNRCEGNKWSGVAFFGKSGGTARNNTCSRNEQHGILVFGQSQPVLEGNTCEGNKWPGIAFGDKSGGTARKNICRNNGGRDIYVANTAKPKIED</sequence>
<dbReference type="SUPFAM" id="SSF51126">
    <property type="entry name" value="Pectin lyase-like"/>
    <property type="match status" value="2"/>
</dbReference>
<dbReference type="PANTHER" id="PTHR22990">
    <property type="entry name" value="F-BOX ONLY PROTEIN"/>
    <property type="match status" value="1"/>
</dbReference>
<keyword evidence="6" id="KW-1185">Reference proteome</keyword>
<evidence type="ECO:0000256" key="2">
    <source>
        <dbReference type="ARBA" id="ARBA00022737"/>
    </source>
</evidence>
<dbReference type="InterPro" id="IPR022441">
    <property type="entry name" value="Para_beta_helix_rpt-2"/>
</dbReference>
<feature type="domain" description="Carbohydrate-binding/sugar hydrolysis" evidence="4">
    <location>
        <begin position="700"/>
        <end position="824"/>
    </location>
</feature>
<dbReference type="Gene3D" id="2.160.20.10">
    <property type="entry name" value="Single-stranded right-handed beta-helix, Pectin lyase-like"/>
    <property type="match status" value="3"/>
</dbReference>
<reference evidence="5 6" key="1">
    <citation type="submission" date="2020-07" db="EMBL/GenBank/DDBJ databases">
        <title>Thermogemmata thermophila gen. nov., sp. nov., a novel moderate thermophilic planctomycete from a Kamchatka hot spring.</title>
        <authorList>
            <person name="Elcheninov A.G."/>
            <person name="Podosokorskaya O.A."/>
            <person name="Kovaleva O.L."/>
            <person name="Novikov A."/>
            <person name="Bonch-Osmolovskaya E.A."/>
            <person name="Toshchakov S.V."/>
            <person name="Kublanov I.V."/>
        </authorList>
    </citation>
    <scope>NUCLEOTIDE SEQUENCE [LARGE SCALE GENOMIC DNA]</scope>
    <source>
        <strain evidence="5 6">2918</strain>
    </source>
</reference>
<keyword evidence="3" id="KW-0833">Ubl conjugation pathway</keyword>
<name>A0A7V8VEQ3_9BACT</name>
<comment type="pathway">
    <text evidence="1">Protein modification; protein ubiquitination.</text>
</comment>
<organism evidence="5 6">
    <name type="scientific">Thermogemmata fonticola</name>
    <dbReference type="NCBI Taxonomy" id="2755323"/>
    <lineage>
        <taxon>Bacteria</taxon>
        <taxon>Pseudomonadati</taxon>
        <taxon>Planctomycetota</taxon>
        <taxon>Planctomycetia</taxon>
        <taxon>Gemmatales</taxon>
        <taxon>Gemmataceae</taxon>
        <taxon>Thermogemmata</taxon>
    </lineage>
</organism>
<evidence type="ECO:0000313" key="6">
    <source>
        <dbReference type="Proteomes" id="UP000542342"/>
    </source>
</evidence>
<evidence type="ECO:0000313" key="5">
    <source>
        <dbReference type="EMBL" id="MBA2226684.1"/>
    </source>
</evidence>
<dbReference type="InterPro" id="IPR011050">
    <property type="entry name" value="Pectin_lyase_fold/virulence"/>
</dbReference>